<dbReference type="EMBL" id="JPWV03000255">
    <property type="protein sequence ID" value="KAG2519996.1"/>
    <property type="molecule type" value="Genomic_DNA"/>
</dbReference>
<proteinExistence type="predicted"/>
<evidence type="ECO:0008006" key="4">
    <source>
        <dbReference type="Google" id="ProtNLM"/>
    </source>
</evidence>
<evidence type="ECO:0000256" key="1">
    <source>
        <dbReference type="SAM" id="MobiDB-lite"/>
    </source>
</evidence>
<protein>
    <recommendedName>
        <fullName evidence="4">MalT-like TPR region domain-containing protein</fullName>
    </recommendedName>
</protein>
<comment type="caution">
    <text evidence="2">The sequence shown here is derived from an EMBL/GenBank/DDBJ whole genome shotgun (WGS) entry which is preliminary data.</text>
</comment>
<evidence type="ECO:0000313" key="3">
    <source>
        <dbReference type="Proteomes" id="UP000785171"/>
    </source>
</evidence>
<accession>A0A8T0LTP6</accession>
<reference evidence="2" key="1">
    <citation type="journal article" date="2015" name="Genom Data">
        <title>Genome sequences of six Phytophthora species associated with forests in New Zealand.</title>
        <authorList>
            <person name="Studholme D.J."/>
            <person name="McDougal R.L."/>
            <person name="Sambles C."/>
            <person name="Hansen E."/>
            <person name="Hardy G."/>
            <person name="Grant M."/>
            <person name="Ganley R.J."/>
            <person name="Williams N.M."/>
        </authorList>
    </citation>
    <scope>NUCLEOTIDE SEQUENCE</scope>
    <source>
        <strain evidence="2">NZFS 2646</strain>
    </source>
</reference>
<feature type="compositionally biased region" description="Acidic residues" evidence="1">
    <location>
        <begin position="175"/>
        <end position="195"/>
    </location>
</feature>
<dbReference type="Proteomes" id="UP000785171">
    <property type="component" value="Unassembled WGS sequence"/>
</dbReference>
<sequence>MRVHSRELAGLHCYGTLLGCAETRASALLQRSSGYEEALKIFRASLQAAIDTGDQEYELRGRLHITKTLRLMDKPDVAHAELEQLLARSRALNDVHVEAMTQYELGEHFVQRDELETAQDHFKAAQTLCNRTANCGNSWRPRSIQQAIAFYSRLQPSTRRGAMRCSVSTLLQAIDEEQDDDGNMLQGEEEGEGEQESQRPKQRREAFCFKNESPTNHSLMNTVIGAANDTPSMKPKRTMNWRESTLATMWPELTAASHMSESIQEGE</sequence>
<gene>
    <name evidence="2" type="ORF">JM16_006909</name>
</gene>
<dbReference type="InterPro" id="IPR011990">
    <property type="entry name" value="TPR-like_helical_dom_sf"/>
</dbReference>
<dbReference type="SUPFAM" id="SSF48452">
    <property type="entry name" value="TPR-like"/>
    <property type="match status" value="1"/>
</dbReference>
<name>A0A8T0LTP6_9STRA</name>
<feature type="region of interest" description="Disordered" evidence="1">
    <location>
        <begin position="175"/>
        <end position="203"/>
    </location>
</feature>
<dbReference type="Gene3D" id="1.25.40.10">
    <property type="entry name" value="Tetratricopeptide repeat domain"/>
    <property type="match status" value="1"/>
</dbReference>
<evidence type="ECO:0000313" key="2">
    <source>
        <dbReference type="EMBL" id="KAG2519996.1"/>
    </source>
</evidence>
<reference evidence="2" key="2">
    <citation type="submission" date="2020-06" db="EMBL/GenBank/DDBJ databases">
        <authorList>
            <person name="Studholme D.J."/>
        </authorList>
    </citation>
    <scope>NUCLEOTIDE SEQUENCE</scope>
    <source>
        <strain evidence="2">NZFS 2646</strain>
    </source>
</reference>
<dbReference type="PROSITE" id="PS51257">
    <property type="entry name" value="PROKAR_LIPOPROTEIN"/>
    <property type="match status" value="1"/>
</dbReference>
<dbReference type="AlphaFoldDB" id="A0A8T0LTP6"/>
<organism evidence="2 3">
    <name type="scientific">Phytophthora kernoviae</name>
    <dbReference type="NCBI Taxonomy" id="325452"/>
    <lineage>
        <taxon>Eukaryota</taxon>
        <taxon>Sar</taxon>
        <taxon>Stramenopiles</taxon>
        <taxon>Oomycota</taxon>
        <taxon>Peronosporomycetes</taxon>
        <taxon>Peronosporales</taxon>
        <taxon>Peronosporaceae</taxon>
        <taxon>Phytophthora</taxon>
    </lineage>
</organism>